<evidence type="ECO:0000256" key="5">
    <source>
        <dbReference type="ARBA" id="ARBA00066388"/>
    </source>
</evidence>
<dbReference type="Proteomes" id="UP000198668">
    <property type="component" value="Unassembled WGS sequence"/>
</dbReference>
<protein>
    <recommendedName>
        <fullName evidence="5">ABC-type quaternary amine transporter</fullName>
        <ecNumber evidence="5">7.6.2.9</ecNumber>
    </recommendedName>
</protein>
<dbReference type="InterPro" id="IPR027417">
    <property type="entry name" value="P-loop_NTPase"/>
</dbReference>
<evidence type="ECO:0000313" key="8">
    <source>
        <dbReference type="Proteomes" id="UP000198668"/>
    </source>
</evidence>
<dbReference type="GO" id="GO:0015418">
    <property type="term" value="F:ABC-type quaternary ammonium compound transporting activity"/>
    <property type="evidence" value="ECO:0007669"/>
    <property type="project" value="UniProtKB-EC"/>
</dbReference>
<evidence type="ECO:0000313" key="7">
    <source>
        <dbReference type="EMBL" id="SFH78140.1"/>
    </source>
</evidence>
<accession>A0A1I3CUH6</accession>
<evidence type="ECO:0000256" key="1">
    <source>
        <dbReference type="ARBA" id="ARBA00005417"/>
    </source>
</evidence>
<evidence type="ECO:0000256" key="4">
    <source>
        <dbReference type="ARBA" id="ARBA00022840"/>
    </source>
</evidence>
<dbReference type="Gene3D" id="3.40.50.300">
    <property type="entry name" value="P-loop containing nucleotide triphosphate hydrolases"/>
    <property type="match status" value="1"/>
</dbReference>
<keyword evidence="4 7" id="KW-0067">ATP-binding</keyword>
<feature type="domain" description="ABC transporter" evidence="6">
    <location>
        <begin position="20"/>
        <end position="255"/>
    </location>
</feature>
<dbReference type="AlphaFoldDB" id="A0A1I3CUH6"/>
<dbReference type="GO" id="GO:0016887">
    <property type="term" value="F:ATP hydrolysis activity"/>
    <property type="evidence" value="ECO:0007669"/>
    <property type="project" value="InterPro"/>
</dbReference>
<name>A0A1I3CUH6_9LACT</name>
<comment type="similarity">
    <text evidence="1">Belongs to the ABC transporter superfamily.</text>
</comment>
<dbReference type="FunFam" id="3.40.50.300:FF:000425">
    <property type="entry name" value="Probable ABC transporter, ATP-binding subunit"/>
    <property type="match status" value="1"/>
</dbReference>
<dbReference type="GO" id="GO:0005524">
    <property type="term" value="F:ATP binding"/>
    <property type="evidence" value="ECO:0007669"/>
    <property type="project" value="UniProtKB-KW"/>
</dbReference>
<keyword evidence="2" id="KW-0813">Transport</keyword>
<dbReference type="PANTHER" id="PTHR43117">
    <property type="entry name" value="OSMOPROTECTANT IMPORT ATP-BINDING PROTEIN OSMV"/>
    <property type="match status" value="1"/>
</dbReference>
<keyword evidence="3" id="KW-0547">Nucleotide-binding</keyword>
<gene>
    <name evidence="7" type="ORF">SAMN04489868_12323</name>
</gene>
<evidence type="ECO:0000256" key="2">
    <source>
        <dbReference type="ARBA" id="ARBA00022448"/>
    </source>
</evidence>
<dbReference type="PROSITE" id="PS50893">
    <property type="entry name" value="ABC_TRANSPORTER_2"/>
    <property type="match status" value="1"/>
</dbReference>
<dbReference type="PROSITE" id="PS00211">
    <property type="entry name" value="ABC_TRANSPORTER_1"/>
    <property type="match status" value="1"/>
</dbReference>
<dbReference type="InterPro" id="IPR017871">
    <property type="entry name" value="ABC_transporter-like_CS"/>
</dbReference>
<dbReference type="Pfam" id="PF00005">
    <property type="entry name" value="ABC_tran"/>
    <property type="match status" value="1"/>
</dbReference>
<proteinExistence type="inferred from homology"/>
<reference evidence="7 8" key="1">
    <citation type="submission" date="2016-10" db="EMBL/GenBank/DDBJ databases">
        <authorList>
            <person name="de Groot N.N."/>
        </authorList>
    </citation>
    <scope>NUCLEOTIDE SEQUENCE [LARGE SCALE GENOMIC DNA]</scope>
    <source>
        <strain evidence="7 8">DSM 27630</strain>
    </source>
</reference>
<dbReference type="InterPro" id="IPR003439">
    <property type="entry name" value="ABC_transporter-like_ATP-bd"/>
</dbReference>
<evidence type="ECO:0000256" key="3">
    <source>
        <dbReference type="ARBA" id="ARBA00022741"/>
    </source>
</evidence>
<organism evidence="7 8">
    <name type="scientific">Pisciglobus halotolerans</name>
    <dbReference type="NCBI Taxonomy" id="745365"/>
    <lineage>
        <taxon>Bacteria</taxon>
        <taxon>Bacillati</taxon>
        <taxon>Bacillota</taxon>
        <taxon>Bacilli</taxon>
        <taxon>Lactobacillales</taxon>
        <taxon>Carnobacteriaceae</taxon>
    </lineage>
</organism>
<dbReference type="InterPro" id="IPR003593">
    <property type="entry name" value="AAA+_ATPase"/>
</dbReference>
<dbReference type="EC" id="7.6.2.9" evidence="5"/>
<dbReference type="SUPFAM" id="SSF52540">
    <property type="entry name" value="P-loop containing nucleoside triphosphate hydrolases"/>
    <property type="match status" value="1"/>
</dbReference>
<dbReference type="PANTHER" id="PTHR43117:SF4">
    <property type="entry name" value="OSMOPROTECTANT IMPORT ATP-BINDING PROTEIN OSMV"/>
    <property type="match status" value="1"/>
</dbReference>
<dbReference type="SMART" id="SM00382">
    <property type="entry name" value="AAA"/>
    <property type="match status" value="1"/>
</dbReference>
<sequence>MEIGAENGIFASFGIGGNMIQFENVSKAYLEGKPVVSNVDLTIEDNEFFVLIGPSGSGKTTTLKMINRLIPLTTGYIRINGKMISEYPLNELRWDIGYVLQQIALFPHMTIEENITIVPEMKKWPKEKMQERVTELLDSVGLEPEKYRHRMPSELSGGEQQRVGIVRALAADPEIILMDEPFSALDPISRASLQQDILEMKQKLNKTFVFVTHDMREALMLGDRICIFNQGEIVQIGTPNEIVQQPKNDFVRDFLRSGNIELRREKTLRDLTEAAYLNHDATATEGPVLPLSAEINEAITALAETPVIRLAGDGGEILGTVSHQQLLAYLANEIEERREQA</sequence>
<dbReference type="EMBL" id="FOQE01000023">
    <property type="protein sequence ID" value="SFH78140.1"/>
    <property type="molecule type" value="Genomic_DNA"/>
</dbReference>
<keyword evidence="8" id="KW-1185">Reference proteome</keyword>
<evidence type="ECO:0000259" key="6">
    <source>
        <dbReference type="PROSITE" id="PS50893"/>
    </source>
</evidence>